<reference evidence="3 4" key="1">
    <citation type="journal article" date="2021" name="Nat. Plants">
        <title>The Taxus genome provides insights into paclitaxel biosynthesis.</title>
        <authorList>
            <person name="Xiong X."/>
            <person name="Gou J."/>
            <person name="Liao Q."/>
            <person name="Li Y."/>
            <person name="Zhou Q."/>
            <person name="Bi G."/>
            <person name="Li C."/>
            <person name="Du R."/>
            <person name="Wang X."/>
            <person name="Sun T."/>
            <person name="Guo L."/>
            <person name="Liang H."/>
            <person name="Lu P."/>
            <person name="Wu Y."/>
            <person name="Zhang Z."/>
            <person name="Ro D.K."/>
            <person name="Shang Y."/>
            <person name="Huang S."/>
            <person name="Yan J."/>
        </authorList>
    </citation>
    <scope>NUCLEOTIDE SEQUENCE [LARGE SCALE GENOMIC DNA]</scope>
    <source>
        <strain evidence="3">Ta-2019</strain>
    </source>
</reference>
<proteinExistence type="inferred from homology"/>
<name>A0AA38CPX4_TAXCH</name>
<dbReference type="EMBL" id="JAHRHJ020000009">
    <property type="protein sequence ID" value="KAH9300558.1"/>
    <property type="molecule type" value="Genomic_DNA"/>
</dbReference>
<sequence>NDFILAGGPMYIPMGASVVPAVKEAVAFAREKGALVVWVVREHDEYGRDVELFRRHLYGEGKEKPTTKGTKGADLVEGLVIQGGDYKLVKTRFSAFFATHLHSLLQGAGITSVVVVGVQTPNCIRQTVFDAVALDYFPVIVLSDATAAKTPEVHS</sequence>
<feature type="non-terminal residue" evidence="3">
    <location>
        <position position="155"/>
    </location>
</feature>
<dbReference type="SUPFAM" id="SSF52499">
    <property type="entry name" value="Isochorismatase-like hydrolases"/>
    <property type="match status" value="1"/>
</dbReference>
<evidence type="ECO:0000259" key="2">
    <source>
        <dbReference type="Pfam" id="PF00857"/>
    </source>
</evidence>
<evidence type="ECO:0000313" key="4">
    <source>
        <dbReference type="Proteomes" id="UP000824469"/>
    </source>
</evidence>
<dbReference type="Proteomes" id="UP000824469">
    <property type="component" value="Unassembled WGS sequence"/>
</dbReference>
<dbReference type="InterPro" id="IPR000868">
    <property type="entry name" value="Isochorismatase-like_dom"/>
</dbReference>
<organism evidence="3 4">
    <name type="scientific">Taxus chinensis</name>
    <name type="common">Chinese yew</name>
    <name type="synonym">Taxus wallichiana var. chinensis</name>
    <dbReference type="NCBI Taxonomy" id="29808"/>
    <lineage>
        <taxon>Eukaryota</taxon>
        <taxon>Viridiplantae</taxon>
        <taxon>Streptophyta</taxon>
        <taxon>Embryophyta</taxon>
        <taxon>Tracheophyta</taxon>
        <taxon>Spermatophyta</taxon>
        <taxon>Pinopsida</taxon>
        <taxon>Pinidae</taxon>
        <taxon>Conifers II</taxon>
        <taxon>Cupressales</taxon>
        <taxon>Taxaceae</taxon>
        <taxon>Taxus</taxon>
    </lineage>
</organism>
<dbReference type="OMA" id="RRHYYTE"/>
<gene>
    <name evidence="3" type="ORF">KI387_012141</name>
</gene>
<feature type="non-terminal residue" evidence="3">
    <location>
        <position position="1"/>
    </location>
</feature>
<comment type="caution">
    <text evidence="3">The sequence shown here is derived from an EMBL/GenBank/DDBJ whole genome shotgun (WGS) entry which is preliminary data.</text>
</comment>
<evidence type="ECO:0000256" key="1">
    <source>
        <dbReference type="ARBA" id="ARBA00006336"/>
    </source>
</evidence>
<dbReference type="Gene3D" id="3.40.50.850">
    <property type="entry name" value="Isochorismatase-like"/>
    <property type="match status" value="1"/>
</dbReference>
<feature type="domain" description="Isochorismatase-like" evidence="2">
    <location>
        <begin position="1"/>
        <end position="154"/>
    </location>
</feature>
<dbReference type="InterPro" id="IPR036380">
    <property type="entry name" value="Isochorismatase-like_sf"/>
</dbReference>
<keyword evidence="4" id="KW-1185">Reference proteome</keyword>
<dbReference type="CDD" id="cd00431">
    <property type="entry name" value="cysteine_hydrolases"/>
    <property type="match status" value="1"/>
</dbReference>
<dbReference type="PANTHER" id="PTHR47044">
    <property type="entry name" value="OS02G0276400 PROTEIN"/>
    <property type="match status" value="1"/>
</dbReference>
<dbReference type="Pfam" id="PF00857">
    <property type="entry name" value="Isochorismatase"/>
    <property type="match status" value="1"/>
</dbReference>
<dbReference type="AlphaFoldDB" id="A0AA38CPX4"/>
<comment type="similarity">
    <text evidence="1">Belongs to the isochorismatase family.</text>
</comment>
<protein>
    <recommendedName>
        <fullName evidence="2">Isochorismatase-like domain-containing protein</fullName>
    </recommendedName>
</protein>
<evidence type="ECO:0000313" key="3">
    <source>
        <dbReference type="EMBL" id="KAH9300558.1"/>
    </source>
</evidence>
<accession>A0AA38CPX4</accession>